<gene>
    <name evidence="2" type="ORF">EOE65_02100</name>
</gene>
<dbReference type="RefSeq" id="WP_127692632.1">
    <property type="nucleotide sequence ID" value="NZ_SACQ01000001.1"/>
</dbReference>
<comment type="caution">
    <text evidence="2">The sequence shown here is derived from an EMBL/GenBank/DDBJ whole genome shotgun (WGS) entry which is preliminary data.</text>
</comment>
<dbReference type="Gene3D" id="1.10.3210.10">
    <property type="entry name" value="Hypothetical protein af1432"/>
    <property type="match status" value="1"/>
</dbReference>
<evidence type="ECO:0000313" key="3">
    <source>
        <dbReference type="Proteomes" id="UP000282818"/>
    </source>
</evidence>
<dbReference type="SUPFAM" id="SSF109604">
    <property type="entry name" value="HD-domain/PDEase-like"/>
    <property type="match status" value="1"/>
</dbReference>
<name>A0A437QDJ9_9GAMM</name>
<dbReference type="InterPro" id="IPR013976">
    <property type="entry name" value="HDOD"/>
</dbReference>
<dbReference type="EMBL" id="SACQ01000001">
    <property type="protein sequence ID" value="RVU32463.1"/>
    <property type="molecule type" value="Genomic_DNA"/>
</dbReference>
<dbReference type="Pfam" id="PF08668">
    <property type="entry name" value="HDOD"/>
    <property type="match status" value="1"/>
</dbReference>
<dbReference type="PANTHER" id="PTHR33525">
    <property type="match status" value="1"/>
</dbReference>
<dbReference type="PROSITE" id="PS51833">
    <property type="entry name" value="HDOD"/>
    <property type="match status" value="1"/>
</dbReference>
<feature type="domain" description="HDOD" evidence="1">
    <location>
        <begin position="149"/>
        <end position="347"/>
    </location>
</feature>
<reference evidence="2 3" key="1">
    <citation type="submission" date="2019-01" db="EMBL/GenBank/DDBJ databases">
        <authorList>
            <person name="Chen W.-M."/>
        </authorList>
    </citation>
    <scope>NUCLEOTIDE SEQUENCE [LARGE SCALE GENOMIC DNA]</scope>
    <source>
        <strain evidence="2 3">HPM-16</strain>
    </source>
</reference>
<dbReference type="PANTHER" id="PTHR33525:SF3">
    <property type="entry name" value="RIBONUCLEASE Y"/>
    <property type="match status" value="1"/>
</dbReference>
<sequence>MSKIASLGSRATKMILFDPESAQVNWPQMITRVGKAWEISRIDHVDLLIEQVAHSQVDAVFVCKSLKGLIEIDLFRRLQEISPTTLRFQLGTSIESPRSLAQKLELTHRIFERPDDVSQVVGTVNYLLKISRLTSRSKLRQFLSKENDIASAPKVYHDLNIELNAEATHASRIAAIIEQDPALTAKIIKVANSPFFGLPRPISQIPEAISIIGIRKLRALVVSSYIYGHFPPHPKWGHFSFEDMNARAILVARLAMDIAKEARAPKIIAEQAYLAGLLHNIGIIIMASQAPGLYQKALQLAAHENMPLHAAERKVAGFYHGEIGATLMAMWNIPPRAVEAILLHSIPKLSEERGFQPLTAVHVADALIPAKMGNTNLPINSQLSEAYLEQAGVRQDLHRWRLMAADYRQKIHTATSDQTNR</sequence>
<dbReference type="Proteomes" id="UP000282818">
    <property type="component" value="Unassembled WGS sequence"/>
</dbReference>
<accession>A0A437QDJ9</accession>
<keyword evidence="3" id="KW-1185">Reference proteome</keyword>
<evidence type="ECO:0000313" key="2">
    <source>
        <dbReference type="EMBL" id="RVU32463.1"/>
    </source>
</evidence>
<dbReference type="AlphaFoldDB" id="A0A437QDJ9"/>
<organism evidence="2 3">
    <name type="scientific">Neptunomonas marina</name>
    <dbReference type="NCBI Taxonomy" id="1815562"/>
    <lineage>
        <taxon>Bacteria</taxon>
        <taxon>Pseudomonadati</taxon>
        <taxon>Pseudomonadota</taxon>
        <taxon>Gammaproteobacteria</taxon>
        <taxon>Oceanospirillales</taxon>
        <taxon>Oceanospirillaceae</taxon>
        <taxon>Neptunomonas</taxon>
    </lineage>
</organism>
<protein>
    <submittedName>
        <fullName evidence="2">HDOD domain-containing protein</fullName>
    </submittedName>
</protein>
<dbReference type="InterPro" id="IPR052340">
    <property type="entry name" value="RNase_Y/CdgJ"/>
</dbReference>
<evidence type="ECO:0000259" key="1">
    <source>
        <dbReference type="PROSITE" id="PS51833"/>
    </source>
</evidence>
<proteinExistence type="predicted"/>